<dbReference type="Gene3D" id="2.60.450.10">
    <property type="entry name" value="Lipopolysaccharide (LPS) transport protein A like domain"/>
    <property type="match status" value="3"/>
</dbReference>
<comment type="caution">
    <text evidence="5">The sequence shown here is derived from an EMBL/GenBank/DDBJ whole genome shotgun (WGS) entry which is preliminary data.</text>
</comment>
<dbReference type="PANTHER" id="PTHR36504:SF1">
    <property type="entry name" value="LIPOPOLYSACCHARIDE EXPORT SYSTEM PROTEIN LPTA"/>
    <property type="match status" value="1"/>
</dbReference>
<sequence>MRTKFNIFKIALLIGSAIFLSVSTAHAQKYIELLEGSEEIQLDGTTGNYIVKGNVVFKKEETKLYCDSAYYNLVRNTVRAFGNIHLNKEDTLNMFCDSLFFDTKRDYAKLYGNVRIRDNEYKLTTDSIDYDLKNNVGVYKNKGVITSISSSDRLSSDIGYFYPDSKQFNFRKNVIYTSNDFTVESDTLEFNANSKKAFFYGPTYISNNEIRMYCEKGWYDLNNDEGVLENNAYIDREDLHISSDSLFYSAADSIYIAKKNVEIIDTTNKIGFQGDYAVNDDRKKFAFLTGHALAKRFGDQDTLYIHADTLYSFSDSAGKPQIMQAYSNVKLFRGDMQGLCDSLIYDKVKGEMNMYTEPTLWAQNAQLTSDTITIYETDDRIQKAFLRKNGLVATPVDSTNYFNQVAGTFMTAYFDSTQIRKVDIDGNAKTLYFLEDEEETDTVIVVNRQGMNRIFSSNISLRFVNGDIETATYRENPDGIVYPISDIDKKEERVEQFKWSVDKRPLSWQDMIYSDKEKSDIILLFNKIMAFI</sequence>
<evidence type="ECO:0000256" key="1">
    <source>
        <dbReference type="ARBA" id="ARBA00022729"/>
    </source>
</evidence>
<dbReference type="Pfam" id="PF03968">
    <property type="entry name" value="LptD_N"/>
    <property type="match status" value="1"/>
</dbReference>
<dbReference type="InterPro" id="IPR005653">
    <property type="entry name" value="OstA-like_N"/>
</dbReference>
<keyword evidence="6" id="KW-1185">Reference proteome</keyword>
<dbReference type="EMBL" id="QFRJ01000001">
    <property type="protein sequence ID" value="PWH87040.1"/>
    <property type="molecule type" value="Genomic_DNA"/>
</dbReference>
<feature type="domain" description="Organic solvent tolerance-like N-terminal" evidence="4">
    <location>
        <begin position="48"/>
        <end position="186"/>
    </location>
</feature>
<dbReference type="InterPro" id="IPR052037">
    <property type="entry name" value="LPS_export_LptA"/>
</dbReference>
<name>A0A2U2XH23_9FLAO</name>
<accession>A0A2U2XH23</accession>
<reference evidence="5 6" key="2">
    <citation type="submission" date="2018-05" db="EMBL/GenBank/DDBJ databases">
        <authorList>
            <person name="Lanie J.A."/>
            <person name="Ng W.-L."/>
            <person name="Kazmierczak K.M."/>
            <person name="Andrzejewski T.M."/>
            <person name="Davidsen T.M."/>
            <person name="Wayne K.J."/>
            <person name="Tettelin H."/>
            <person name="Glass J.I."/>
            <person name="Rusch D."/>
            <person name="Podicherti R."/>
            <person name="Tsui H.-C.T."/>
            <person name="Winkler M.E."/>
        </authorList>
    </citation>
    <scope>NUCLEOTIDE SEQUENCE [LARGE SCALE GENOMIC DNA]</scope>
    <source>
        <strain evidence="5 6">C305</strain>
    </source>
</reference>
<feature type="domain" description="Organic solvent tolerance-like N-terminal" evidence="3">
    <location>
        <begin position="277"/>
        <end position="377"/>
    </location>
</feature>
<evidence type="ECO:0000259" key="3">
    <source>
        <dbReference type="Pfam" id="PF03968"/>
    </source>
</evidence>
<reference evidence="5 6" key="1">
    <citation type="submission" date="2018-05" db="EMBL/GenBank/DDBJ databases">
        <title>Brumimicrobium oceani sp. nov., isolated from coastal sediment.</title>
        <authorList>
            <person name="Kou Y."/>
        </authorList>
    </citation>
    <scope>NUCLEOTIDE SEQUENCE [LARGE SCALE GENOMIC DNA]</scope>
    <source>
        <strain evidence="5 6">C305</strain>
    </source>
</reference>
<dbReference type="GO" id="GO:0015920">
    <property type="term" value="P:lipopolysaccharide transport"/>
    <property type="evidence" value="ECO:0007669"/>
    <property type="project" value="TreeGrafter"/>
</dbReference>
<dbReference type="Proteomes" id="UP000245370">
    <property type="component" value="Unassembled WGS sequence"/>
</dbReference>
<dbReference type="AlphaFoldDB" id="A0A2U2XH23"/>
<evidence type="ECO:0000256" key="2">
    <source>
        <dbReference type="SAM" id="SignalP"/>
    </source>
</evidence>
<evidence type="ECO:0000259" key="4">
    <source>
        <dbReference type="Pfam" id="PF13100"/>
    </source>
</evidence>
<keyword evidence="1 2" id="KW-0732">Signal</keyword>
<dbReference type="GO" id="GO:0009279">
    <property type="term" value="C:cell outer membrane"/>
    <property type="evidence" value="ECO:0007669"/>
    <property type="project" value="TreeGrafter"/>
</dbReference>
<dbReference type="OrthoDB" id="9805931at2"/>
<dbReference type="GO" id="GO:0030288">
    <property type="term" value="C:outer membrane-bounded periplasmic space"/>
    <property type="evidence" value="ECO:0007669"/>
    <property type="project" value="TreeGrafter"/>
</dbReference>
<feature type="signal peptide" evidence="2">
    <location>
        <begin position="1"/>
        <end position="27"/>
    </location>
</feature>
<dbReference type="RefSeq" id="WP_109358118.1">
    <property type="nucleotide sequence ID" value="NZ_QFRJ01000001.1"/>
</dbReference>
<dbReference type="GO" id="GO:0017089">
    <property type="term" value="F:glycolipid transfer activity"/>
    <property type="evidence" value="ECO:0007669"/>
    <property type="project" value="TreeGrafter"/>
</dbReference>
<feature type="chain" id="PRO_5015719797" description="Organic solvent tolerance-like N-terminal domain-containing protein" evidence="2">
    <location>
        <begin position="28"/>
        <end position="532"/>
    </location>
</feature>
<evidence type="ECO:0000313" key="5">
    <source>
        <dbReference type="EMBL" id="PWH87040.1"/>
    </source>
</evidence>
<dbReference type="Pfam" id="PF13100">
    <property type="entry name" value="OstA_2"/>
    <property type="match status" value="1"/>
</dbReference>
<protein>
    <recommendedName>
        <fullName evidence="3 4">Organic solvent tolerance-like N-terminal domain-containing protein</fullName>
    </recommendedName>
</protein>
<proteinExistence type="predicted"/>
<dbReference type="PANTHER" id="PTHR36504">
    <property type="entry name" value="LIPOPOLYSACCHARIDE EXPORT SYSTEM PROTEIN LPTA"/>
    <property type="match status" value="1"/>
</dbReference>
<evidence type="ECO:0000313" key="6">
    <source>
        <dbReference type="Proteomes" id="UP000245370"/>
    </source>
</evidence>
<gene>
    <name evidence="5" type="ORF">DIT68_01920</name>
</gene>
<organism evidence="5 6">
    <name type="scientific">Brumimicrobium oceani</name>
    <dbReference type="NCBI Taxonomy" id="2100725"/>
    <lineage>
        <taxon>Bacteria</taxon>
        <taxon>Pseudomonadati</taxon>
        <taxon>Bacteroidota</taxon>
        <taxon>Flavobacteriia</taxon>
        <taxon>Flavobacteriales</taxon>
        <taxon>Crocinitomicaceae</taxon>
        <taxon>Brumimicrobium</taxon>
    </lineage>
</organism>